<dbReference type="WBParaSite" id="ES5_v2.g21310.t1">
    <property type="protein sequence ID" value="ES5_v2.g21310.t1"/>
    <property type="gene ID" value="ES5_v2.g21310"/>
</dbReference>
<evidence type="ECO:0000313" key="2">
    <source>
        <dbReference type="WBParaSite" id="ES5_v2.g21310.t1"/>
    </source>
</evidence>
<name>A0AC34FVB0_9BILA</name>
<reference evidence="2" key="1">
    <citation type="submission" date="2022-11" db="UniProtKB">
        <authorList>
            <consortium name="WormBaseParasite"/>
        </authorList>
    </citation>
    <scope>IDENTIFICATION</scope>
</reference>
<organism evidence="1 2">
    <name type="scientific">Panagrolaimus sp. ES5</name>
    <dbReference type="NCBI Taxonomy" id="591445"/>
    <lineage>
        <taxon>Eukaryota</taxon>
        <taxon>Metazoa</taxon>
        <taxon>Ecdysozoa</taxon>
        <taxon>Nematoda</taxon>
        <taxon>Chromadorea</taxon>
        <taxon>Rhabditida</taxon>
        <taxon>Tylenchina</taxon>
        <taxon>Panagrolaimomorpha</taxon>
        <taxon>Panagrolaimoidea</taxon>
        <taxon>Panagrolaimidae</taxon>
        <taxon>Panagrolaimus</taxon>
    </lineage>
</organism>
<accession>A0AC34FVB0</accession>
<sequence length="377" mass="41296">MEKPLIGREGEYSKLKSKIEKALKNGVQLSLYISGAPGTGKTATTKAVLKSFSDSKKVGATYIHINCVGTSKKTDIEKAILTGLANALPSKVSLYAAELYDQFLTTKKKIIIVLDEIDHLYSRRSTLLYTAFGWPSESKGKVILIGIANSLDLTKRLLPNLKSSGLEPDVFSFQPYKTEQIVAILKDHLSAQCVGNEKNEKAILLCAKKVAAQTGDIRLALNVADKAFQEIVDDEEENEGLLAVQPMGLSTPKKNSIHAVNRIFKDVQASPLIRATLPEHSRIFLATLIRLVGNTKTKSTTKLKLMTAYEKVCKNLMITAITGDERIRAIENLETMSVISCNGTNLQAKVTFIDEIEQARAKIADSNLVASVDEMVL</sequence>
<proteinExistence type="predicted"/>
<dbReference type="Proteomes" id="UP000887579">
    <property type="component" value="Unplaced"/>
</dbReference>
<protein>
    <submittedName>
        <fullName evidence="2">ATPase AAA-type core domain-containing protein</fullName>
    </submittedName>
</protein>
<evidence type="ECO:0000313" key="1">
    <source>
        <dbReference type="Proteomes" id="UP000887579"/>
    </source>
</evidence>